<organism evidence="2 3">
    <name type="scientific">Kaistia dalseonensis</name>
    <dbReference type="NCBI Taxonomy" id="410840"/>
    <lineage>
        <taxon>Bacteria</taxon>
        <taxon>Pseudomonadati</taxon>
        <taxon>Pseudomonadota</taxon>
        <taxon>Alphaproteobacteria</taxon>
        <taxon>Hyphomicrobiales</taxon>
        <taxon>Kaistiaceae</taxon>
        <taxon>Kaistia</taxon>
    </lineage>
</organism>
<feature type="compositionally biased region" description="Basic and acidic residues" evidence="1">
    <location>
        <begin position="78"/>
        <end position="88"/>
    </location>
</feature>
<comment type="caution">
    <text evidence="2">The sequence shown here is derived from an EMBL/GenBank/DDBJ whole genome shotgun (WGS) entry which is preliminary data.</text>
</comment>
<feature type="region of interest" description="Disordered" evidence="1">
    <location>
        <begin position="66"/>
        <end position="88"/>
    </location>
</feature>
<dbReference type="Proteomes" id="UP001241603">
    <property type="component" value="Unassembled WGS sequence"/>
</dbReference>
<evidence type="ECO:0000256" key="1">
    <source>
        <dbReference type="SAM" id="MobiDB-lite"/>
    </source>
</evidence>
<dbReference type="RefSeq" id="WP_266350810.1">
    <property type="nucleotide sequence ID" value="NZ_JAPKNG010000006.1"/>
</dbReference>
<sequence>MMQPAPAVPRHSDRSYCDALRAERRELIEQLARHKPRSPRHAVLIVRLQDITARLLEVENRLSATPEFQWKDDDDEHYPDQKSRAAGR</sequence>
<protein>
    <submittedName>
        <fullName evidence="2">Uncharacterized protein</fullName>
    </submittedName>
</protein>
<accession>A0ABU0HCA3</accession>
<evidence type="ECO:0000313" key="2">
    <source>
        <dbReference type="EMBL" id="MDQ0439937.1"/>
    </source>
</evidence>
<dbReference type="EMBL" id="JAUSVO010000006">
    <property type="protein sequence ID" value="MDQ0439937.1"/>
    <property type="molecule type" value="Genomic_DNA"/>
</dbReference>
<keyword evidence="3" id="KW-1185">Reference proteome</keyword>
<name>A0ABU0HCA3_9HYPH</name>
<gene>
    <name evidence="2" type="ORF">QO014_004343</name>
</gene>
<reference evidence="2 3" key="1">
    <citation type="submission" date="2023-07" db="EMBL/GenBank/DDBJ databases">
        <title>Genomic Encyclopedia of Type Strains, Phase IV (KMG-IV): sequencing the most valuable type-strain genomes for metagenomic binning, comparative biology and taxonomic classification.</title>
        <authorList>
            <person name="Goeker M."/>
        </authorList>
    </citation>
    <scope>NUCLEOTIDE SEQUENCE [LARGE SCALE GENOMIC DNA]</scope>
    <source>
        <strain evidence="2 3">B6-8</strain>
    </source>
</reference>
<proteinExistence type="predicted"/>
<evidence type="ECO:0000313" key="3">
    <source>
        <dbReference type="Proteomes" id="UP001241603"/>
    </source>
</evidence>